<feature type="region of interest" description="Disordered" evidence="1">
    <location>
        <begin position="29"/>
        <end position="113"/>
    </location>
</feature>
<proteinExistence type="predicted"/>
<feature type="compositionally biased region" description="Polar residues" evidence="1">
    <location>
        <begin position="68"/>
        <end position="79"/>
    </location>
</feature>
<gene>
    <name evidence="2" type="ORF">B0A49_05431</name>
</gene>
<sequence>MSGMFRPRNLAILGAGVIAVMFVPFPGGTPKVFDTPASKSIGDRWSSGGGSTNHTPGAATKRGDKQDTMSNQKSPTGMGSTHYEENVANQRPGEPGPFDKAWNKSHYDSEKGK</sequence>
<dbReference type="OrthoDB" id="5373857at2759"/>
<evidence type="ECO:0000256" key="1">
    <source>
        <dbReference type="SAM" id="MobiDB-lite"/>
    </source>
</evidence>
<organism evidence="2 3">
    <name type="scientific">Cryomyces minteri</name>
    <dbReference type="NCBI Taxonomy" id="331657"/>
    <lineage>
        <taxon>Eukaryota</taxon>
        <taxon>Fungi</taxon>
        <taxon>Dikarya</taxon>
        <taxon>Ascomycota</taxon>
        <taxon>Pezizomycotina</taxon>
        <taxon>Dothideomycetes</taxon>
        <taxon>Dothideomycetes incertae sedis</taxon>
        <taxon>Cryomyces</taxon>
    </lineage>
</organism>
<dbReference type="Proteomes" id="UP000308768">
    <property type="component" value="Unassembled WGS sequence"/>
</dbReference>
<evidence type="ECO:0000313" key="3">
    <source>
        <dbReference type="Proteomes" id="UP000308768"/>
    </source>
</evidence>
<feature type="compositionally biased region" description="Basic and acidic residues" evidence="1">
    <location>
        <begin position="101"/>
        <end position="113"/>
    </location>
</feature>
<evidence type="ECO:0000313" key="2">
    <source>
        <dbReference type="EMBL" id="TKA69614.1"/>
    </source>
</evidence>
<protein>
    <submittedName>
        <fullName evidence="2">Uncharacterized protein</fullName>
    </submittedName>
</protein>
<comment type="caution">
    <text evidence="2">The sequence shown here is derived from an EMBL/GenBank/DDBJ whole genome shotgun (WGS) entry which is preliminary data.</text>
</comment>
<dbReference type="EMBL" id="NAJN01000714">
    <property type="protein sequence ID" value="TKA69614.1"/>
    <property type="molecule type" value="Genomic_DNA"/>
</dbReference>
<name>A0A4U0X0C6_9PEZI</name>
<dbReference type="AlphaFoldDB" id="A0A4U0X0C6"/>
<keyword evidence="3" id="KW-1185">Reference proteome</keyword>
<accession>A0A4U0X0C6</accession>
<reference evidence="2 3" key="1">
    <citation type="submission" date="2017-03" db="EMBL/GenBank/DDBJ databases">
        <title>Genomes of endolithic fungi from Antarctica.</title>
        <authorList>
            <person name="Coleine C."/>
            <person name="Masonjones S."/>
            <person name="Stajich J.E."/>
        </authorList>
    </citation>
    <scope>NUCLEOTIDE SEQUENCE [LARGE SCALE GENOMIC DNA]</scope>
    <source>
        <strain evidence="2 3">CCFEE 5187</strain>
    </source>
</reference>